<feature type="DNA-binding region" description="H-T-H motif" evidence="2">
    <location>
        <begin position="39"/>
        <end position="58"/>
    </location>
</feature>
<evidence type="ECO:0000259" key="3">
    <source>
        <dbReference type="PROSITE" id="PS50977"/>
    </source>
</evidence>
<dbReference type="InterPro" id="IPR050109">
    <property type="entry name" value="HTH-type_TetR-like_transc_reg"/>
</dbReference>
<protein>
    <submittedName>
        <fullName evidence="4">TetR family transcriptional regulator</fullName>
    </submittedName>
</protein>
<accession>A0A563EZE0</accession>
<keyword evidence="5" id="KW-1185">Reference proteome</keyword>
<gene>
    <name evidence="4" type="ORF">FKR81_07810</name>
</gene>
<dbReference type="RefSeq" id="WP_146350246.1">
    <property type="nucleotide sequence ID" value="NZ_VOBR01000004.1"/>
</dbReference>
<dbReference type="InterPro" id="IPR041583">
    <property type="entry name" value="TetR_C_31"/>
</dbReference>
<dbReference type="PANTHER" id="PTHR30055">
    <property type="entry name" value="HTH-TYPE TRANSCRIPTIONAL REGULATOR RUTR"/>
    <property type="match status" value="1"/>
</dbReference>
<dbReference type="Pfam" id="PF17940">
    <property type="entry name" value="TetR_C_31"/>
    <property type="match status" value="1"/>
</dbReference>
<dbReference type="GO" id="GO:0003700">
    <property type="term" value="F:DNA-binding transcription factor activity"/>
    <property type="evidence" value="ECO:0007669"/>
    <property type="project" value="TreeGrafter"/>
</dbReference>
<evidence type="ECO:0000313" key="5">
    <source>
        <dbReference type="Proteomes" id="UP000316639"/>
    </source>
</evidence>
<evidence type="ECO:0000256" key="2">
    <source>
        <dbReference type="PROSITE-ProRule" id="PRU00335"/>
    </source>
</evidence>
<dbReference type="Proteomes" id="UP000316639">
    <property type="component" value="Unassembled WGS sequence"/>
</dbReference>
<dbReference type="PROSITE" id="PS50977">
    <property type="entry name" value="HTH_TETR_2"/>
    <property type="match status" value="1"/>
</dbReference>
<comment type="caution">
    <text evidence="4">The sequence shown here is derived from an EMBL/GenBank/DDBJ whole genome shotgun (WGS) entry which is preliminary data.</text>
</comment>
<dbReference type="Gene3D" id="1.10.357.10">
    <property type="entry name" value="Tetracycline Repressor, domain 2"/>
    <property type="match status" value="1"/>
</dbReference>
<name>A0A563EZE0_9PSEU</name>
<dbReference type="Pfam" id="PF00440">
    <property type="entry name" value="TetR_N"/>
    <property type="match status" value="1"/>
</dbReference>
<organism evidence="4 5">
    <name type="scientific">Lentzea tibetensis</name>
    <dbReference type="NCBI Taxonomy" id="2591470"/>
    <lineage>
        <taxon>Bacteria</taxon>
        <taxon>Bacillati</taxon>
        <taxon>Actinomycetota</taxon>
        <taxon>Actinomycetes</taxon>
        <taxon>Pseudonocardiales</taxon>
        <taxon>Pseudonocardiaceae</taxon>
        <taxon>Lentzea</taxon>
    </lineage>
</organism>
<dbReference type="GO" id="GO:0000976">
    <property type="term" value="F:transcription cis-regulatory region binding"/>
    <property type="evidence" value="ECO:0007669"/>
    <property type="project" value="TreeGrafter"/>
</dbReference>
<dbReference type="OrthoDB" id="6929199at2"/>
<dbReference type="PANTHER" id="PTHR30055:SF231">
    <property type="entry name" value="TRANSCRIPTIONAL REGULATORY PROTEIN (PROBABLY DEOR-FAMILY)-RELATED"/>
    <property type="match status" value="1"/>
</dbReference>
<dbReference type="AlphaFoldDB" id="A0A563EZE0"/>
<dbReference type="EMBL" id="VOBR01000004">
    <property type="protein sequence ID" value="TWP52993.1"/>
    <property type="molecule type" value="Genomic_DNA"/>
</dbReference>
<feature type="domain" description="HTH tetR-type" evidence="3">
    <location>
        <begin position="16"/>
        <end position="76"/>
    </location>
</feature>
<reference evidence="4 5" key="1">
    <citation type="submission" date="2019-07" db="EMBL/GenBank/DDBJ databases">
        <title>Lentzea xizangensis sp. nov., isolated from Qinghai-Tibetan Plateau Soils.</title>
        <authorList>
            <person name="Huang J."/>
        </authorList>
    </citation>
    <scope>NUCLEOTIDE SEQUENCE [LARGE SCALE GENOMIC DNA]</scope>
    <source>
        <strain evidence="4 5">FXJ1.1311</strain>
    </source>
</reference>
<keyword evidence="1 2" id="KW-0238">DNA-binding</keyword>
<dbReference type="InterPro" id="IPR009057">
    <property type="entry name" value="Homeodomain-like_sf"/>
</dbReference>
<dbReference type="SUPFAM" id="SSF46689">
    <property type="entry name" value="Homeodomain-like"/>
    <property type="match status" value="1"/>
</dbReference>
<sequence length="183" mass="20452">MTGRQETIDGRKLRGERRRRAILDATLRVIERDGVSAVTHRAVAREADVPPTSPTYYYATIDDLLIATLVSAAETLCTDMLRMVEAEPGEIAALLAKAVGEDRGRTLAEYELYLLAVRRPELRPAARRWLDLAFEIVRPEDPVRFRAFLAAIDGLLIQGLLADVPPTADELEPIVSFLIRTRD</sequence>
<evidence type="ECO:0000256" key="1">
    <source>
        <dbReference type="ARBA" id="ARBA00023125"/>
    </source>
</evidence>
<dbReference type="InterPro" id="IPR001647">
    <property type="entry name" value="HTH_TetR"/>
</dbReference>
<proteinExistence type="predicted"/>
<evidence type="ECO:0000313" key="4">
    <source>
        <dbReference type="EMBL" id="TWP52993.1"/>
    </source>
</evidence>